<evidence type="ECO:0000313" key="6">
    <source>
        <dbReference type="EMBL" id="CZR65884.1"/>
    </source>
</evidence>
<feature type="transmembrane region" description="Helical" evidence="5">
    <location>
        <begin position="348"/>
        <end position="370"/>
    </location>
</feature>
<organism evidence="6 7">
    <name type="scientific">Phialocephala subalpina</name>
    <dbReference type="NCBI Taxonomy" id="576137"/>
    <lineage>
        <taxon>Eukaryota</taxon>
        <taxon>Fungi</taxon>
        <taxon>Dikarya</taxon>
        <taxon>Ascomycota</taxon>
        <taxon>Pezizomycotina</taxon>
        <taxon>Leotiomycetes</taxon>
        <taxon>Helotiales</taxon>
        <taxon>Mollisiaceae</taxon>
        <taxon>Phialocephala</taxon>
        <taxon>Phialocephala fortinii species complex</taxon>
    </lineage>
</organism>
<evidence type="ECO:0000313" key="7">
    <source>
        <dbReference type="Proteomes" id="UP000184330"/>
    </source>
</evidence>
<dbReference type="AlphaFoldDB" id="A0A1L7XLJ8"/>
<sequence>MEEQQVSGLRSTEDISGIASTYIVSPNGLQRKRDICQIEDPKEAAGHMQTSKDGKTILIPQPSSDPMDPLNWSWSKKHCVLATVSFAALLCDWGIAWGTTVFQDQAVYWNMSVPAVANSVSGANFMQGVGGVLAVPLTQRYGRLPVLFWSQLLSCAAVIGAALSPGYAGFAAARTLQGFFNTAPQVIGLSMIHDMFFFHEHARKIGIWGWCFVTGPYIGPMISELLNERISWRENYGVLAGLYGLSTIIVFVFGRETLFDRHCDFKSPGIGGLNGKLQDLTGIAGLYVNGRPTLWAGLRHTFSISLRPHIFAVSAPYYMLTFMWSIGLVNTIGQFITPPPYSFSNTAIALLYLAPVIGSITGDVWGHFFNDFLSNHYIRQNDGLYEPEARLWAIWPATIFAAGSLILIGQVLQLQLSWVGLAFGWGMFSMAVLAATVAISAYVLDCFPHHAAQASSIVNFWRTTGGFCVVYFQTKWVARSGAAVTFGCQAAICVFAFLFVVAAQIWGRHWRVRFPPPTAEN</sequence>
<gene>
    <name evidence="6" type="ORF">PAC_15784</name>
</gene>
<feature type="transmembrane region" description="Helical" evidence="5">
    <location>
        <begin position="391"/>
        <end position="412"/>
    </location>
</feature>
<keyword evidence="2 5" id="KW-0812">Transmembrane</keyword>
<dbReference type="Pfam" id="PF07690">
    <property type="entry name" value="MFS_1"/>
    <property type="match status" value="1"/>
</dbReference>
<feature type="transmembrane region" description="Helical" evidence="5">
    <location>
        <begin position="418"/>
        <end position="444"/>
    </location>
</feature>
<dbReference type="PANTHER" id="PTHR23502:SF159">
    <property type="entry name" value="TRANSPORTER, PUTATIVE (AFU_ORTHOLOGUE AFUA_4G14230)-RELATED"/>
    <property type="match status" value="1"/>
</dbReference>
<feature type="transmembrane region" description="Helical" evidence="5">
    <location>
        <begin position="205"/>
        <end position="223"/>
    </location>
</feature>
<dbReference type="EMBL" id="FJOG01000033">
    <property type="protein sequence ID" value="CZR65884.1"/>
    <property type="molecule type" value="Genomic_DNA"/>
</dbReference>
<feature type="transmembrane region" description="Helical" evidence="5">
    <location>
        <begin position="480"/>
        <end position="503"/>
    </location>
</feature>
<keyword evidence="4 5" id="KW-0472">Membrane</keyword>
<dbReference type="InterPro" id="IPR036259">
    <property type="entry name" value="MFS_trans_sf"/>
</dbReference>
<dbReference type="STRING" id="576137.A0A1L7XLJ8"/>
<dbReference type="SUPFAM" id="SSF103473">
    <property type="entry name" value="MFS general substrate transporter"/>
    <property type="match status" value="1"/>
</dbReference>
<dbReference type="GO" id="GO:0022857">
    <property type="term" value="F:transmembrane transporter activity"/>
    <property type="evidence" value="ECO:0007669"/>
    <property type="project" value="InterPro"/>
</dbReference>
<dbReference type="InterPro" id="IPR011701">
    <property type="entry name" value="MFS"/>
</dbReference>
<feature type="transmembrane region" description="Helical" evidence="5">
    <location>
        <begin position="146"/>
        <end position="167"/>
    </location>
</feature>
<dbReference type="PANTHER" id="PTHR23502">
    <property type="entry name" value="MAJOR FACILITATOR SUPERFAMILY"/>
    <property type="match status" value="1"/>
</dbReference>
<keyword evidence="7" id="KW-1185">Reference proteome</keyword>
<name>A0A1L7XLJ8_9HELO</name>
<reference evidence="6 7" key="1">
    <citation type="submission" date="2016-03" db="EMBL/GenBank/DDBJ databases">
        <authorList>
            <person name="Ploux O."/>
        </authorList>
    </citation>
    <scope>NUCLEOTIDE SEQUENCE [LARGE SCALE GENOMIC DNA]</scope>
    <source>
        <strain evidence="6 7">UAMH 11012</strain>
    </source>
</reference>
<dbReference type="Proteomes" id="UP000184330">
    <property type="component" value="Unassembled WGS sequence"/>
</dbReference>
<dbReference type="GO" id="GO:0005886">
    <property type="term" value="C:plasma membrane"/>
    <property type="evidence" value="ECO:0007669"/>
    <property type="project" value="TreeGrafter"/>
</dbReference>
<protein>
    <submittedName>
        <fullName evidence="6">Related to HOL1 protein</fullName>
    </submittedName>
</protein>
<keyword evidence="3 5" id="KW-1133">Transmembrane helix</keyword>
<dbReference type="Gene3D" id="1.20.1250.20">
    <property type="entry name" value="MFS general substrate transporter like domains"/>
    <property type="match status" value="1"/>
</dbReference>
<comment type="subcellular location">
    <subcellularLocation>
        <location evidence="1">Membrane</location>
        <topology evidence="1">Multi-pass membrane protein</topology>
    </subcellularLocation>
</comment>
<feature type="transmembrane region" description="Helical" evidence="5">
    <location>
        <begin position="317"/>
        <end position="336"/>
    </location>
</feature>
<proteinExistence type="predicted"/>
<feature type="transmembrane region" description="Helical" evidence="5">
    <location>
        <begin position="235"/>
        <end position="253"/>
    </location>
</feature>
<evidence type="ECO:0000256" key="4">
    <source>
        <dbReference type="ARBA" id="ARBA00023136"/>
    </source>
</evidence>
<evidence type="ECO:0000256" key="1">
    <source>
        <dbReference type="ARBA" id="ARBA00004141"/>
    </source>
</evidence>
<evidence type="ECO:0000256" key="2">
    <source>
        <dbReference type="ARBA" id="ARBA00022692"/>
    </source>
</evidence>
<evidence type="ECO:0000256" key="3">
    <source>
        <dbReference type="ARBA" id="ARBA00022989"/>
    </source>
</evidence>
<accession>A0A1L7XLJ8</accession>
<dbReference type="OrthoDB" id="2533084at2759"/>
<evidence type="ECO:0000256" key="5">
    <source>
        <dbReference type="SAM" id="Phobius"/>
    </source>
</evidence>